<evidence type="ECO:0000313" key="3">
    <source>
        <dbReference type="Proteomes" id="UP000192578"/>
    </source>
</evidence>
<dbReference type="InterPro" id="IPR058913">
    <property type="entry name" value="Integrase_dom_put"/>
</dbReference>
<feature type="domain" description="Integrase catalytic" evidence="1">
    <location>
        <begin position="215"/>
        <end position="396"/>
    </location>
</feature>
<dbReference type="PANTHER" id="PTHR46791:SF5">
    <property type="entry name" value="CLR5 DOMAIN-CONTAINING PROTEIN-RELATED"/>
    <property type="match status" value="1"/>
</dbReference>
<proteinExistence type="predicted"/>
<reference evidence="3" key="1">
    <citation type="submission" date="2017-01" db="EMBL/GenBank/DDBJ databases">
        <title>Comparative genomics of anhydrobiosis in the tardigrade Hypsibius dujardini.</title>
        <authorList>
            <person name="Yoshida Y."/>
            <person name="Koutsovoulos G."/>
            <person name="Laetsch D."/>
            <person name="Stevens L."/>
            <person name="Kumar S."/>
            <person name="Horikawa D."/>
            <person name="Ishino K."/>
            <person name="Komine S."/>
            <person name="Tomita M."/>
            <person name="Blaxter M."/>
            <person name="Arakawa K."/>
        </authorList>
    </citation>
    <scope>NUCLEOTIDE SEQUENCE [LARGE SCALE GENOMIC DNA]</scope>
    <source>
        <strain evidence="3">Z151</strain>
    </source>
</reference>
<comment type="caution">
    <text evidence="2">The sequence shown here is derived from an EMBL/GenBank/DDBJ whole genome shotgun (WGS) entry which is preliminary data.</text>
</comment>
<dbReference type="InterPro" id="IPR036397">
    <property type="entry name" value="RNaseH_sf"/>
</dbReference>
<dbReference type="PROSITE" id="PS50994">
    <property type="entry name" value="INTEGRASE"/>
    <property type="match status" value="1"/>
</dbReference>
<dbReference type="PANTHER" id="PTHR46791">
    <property type="entry name" value="EXPRESSED PROTEIN"/>
    <property type="match status" value="1"/>
</dbReference>
<accession>A0A1W0X4J9</accession>
<dbReference type="InterPro" id="IPR001584">
    <property type="entry name" value="Integrase_cat-core"/>
</dbReference>
<evidence type="ECO:0000259" key="1">
    <source>
        <dbReference type="PROSITE" id="PS50994"/>
    </source>
</evidence>
<name>A0A1W0X4J9_HYPEX</name>
<gene>
    <name evidence="2" type="ORF">BV898_03864</name>
</gene>
<evidence type="ECO:0000313" key="2">
    <source>
        <dbReference type="EMBL" id="OQV22368.1"/>
    </source>
</evidence>
<sequence length="482" mass="54401">MDGPTLQGFITLAEQAFANSRNVFLVASADEGALSLESRRLSHVIEILSATGDQNVIVRQSLGTAYQLKRQAENLLQLNREALEIPQLVSLEPTGGRPKLQIFNGSLQILRQESFSWSKIQELLGVSRSTLYRRRQEENFIDPYFYTEISDLELDGEVERIIQLQRGAGSVVVTGALRERGLRVARQRIRQSIRRVDPGGHTARVANVIPRRIYCVASPNALWHIDGNHKLIPWSFVIHGGIDGFSRLITFLACSTNNRANTVLRHFQSAVEAYGLPSRVRGDKGGENYDVAEFMFRNRGLNRGSFIAGKSVHNQRIERLWRDVSRVVSNFFRSLFIKMEQEAILDPSDAIQLFCLHFIFLPRINQALTSFLEGWNRHSLRTEQYQTPRQVFLAGTVTQGTPGLDDVPENMEHYGMDDDGESAGSGNEVEDVPSVIVPEIRVPISHDSYEFLRCHVDPLEEDTCNGVAQFLSALEFVQSHRL</sequence>
<protein>
    <recommendedName>
        <fullName evidence="1">Integrase catalytic domain-containing protein</fullName>
    </recommendedName>
</protein>
<dbReference type="SUPFAM" id="SSF53098">
    <property type="entry name" value="Ribonuclease H-like"/>
    <property type="match status" value="1"/>
</dbReference>
<keyword evidence="3" id="KW-1185">Reference proteome</keyword>
<dbReference type="EMBL" id="MTYJ01000018">
    <property type="protein sequence ID" value="OQV22368.1"/>
    <property type="molecule type" value="Genomic_DNA"/>
</dbReference>
<dbReference type="GO" id="GO:0003676">
    <property type="term" value="F:nucleic acid binding"/>
    <property type="evidence" value="ECO:0007669"/>
    <property type="project" value="InterPro"/>
</dbReference>
<dbReference type="OrthoDB" id="2686689at2759"/>
<dbReference type="Pfam" id="PF24764">
    <property type="entry name" value="rva_4"/>
    <property type="match status" value="1"/>
</dbReference>
<dbReference type="Gene3D" id="3.30.420.10">
    <property type="entry name" value="Ribonuclease H-like superfamily/Ribonuclease H"/>
    <property type="match status" value="1"/>
</dbReference>
<dbReference type="GO" id="GO:0015074">
    <property type="term" value="P:DNA integration"/>
    <property type="evidence" value="ECO:0007669"/>
    <property type="project" value="InterPro"/>
</dbReference>
<dbReference type="InterPro" id="IPR012337">
    <property type="entry name" value="RNaseH-like_sf"/>
</dbReference>
<dbReference type="Proteomes" id="UP000192578">
    <property type="component" value="Unassembled WGS sequence"/>
</dbReference>
<dbReference type="AlphaFoldDB" id="A0A1W0X4J9"/>
<organism evidence="2 3">
    <name type="scientific">Hypsibius exemplaris</name>
    <name type="common">Freshwater tardigrade</name>
    <dbReference type="NCBI Taxonomy" id="2072580"/>
    <lineage>
        <taxon>Eukaryota</taxon>
        <taxon>Metazoa</taxon>
        <taxon>Ecdysozoa</taxon>
        <taxon>Tardigrada</taxon>
        <taxon>Eutardigrada</taxon>
        <taxon>Parachela</taxon>
        <taxon>Hypsibioidea</taxon>
        <taxon>Hypsibiidae</taxon>
        <taxon>Hypsibius</taxon>
    </lineage>
</organism>